<name>A0ABW7CXN0_9GAMM</name>
<reference evidence="2 3" key="1">
    <citation type="submission" date="2024-09" db="EMBL/GenBank/DDBJ databases">
        <authorList>
            <consortium name="All-Russian atlas of soil microorganisms"/>
            <consortium name="as a basis for the search for new antimicrobial producers and enzymes with unique properties"/>
            <person name="Sokolova E.A."/>
            <person name="Voronina E.N."/>
        </authorList>
    </citation>
    <scope>NUCLEOTIDE SEQUENCE [LARGE SCALE GENOMIC DNA]</scope>
    <source>
        <strain evidence="2 3">AF-22b-331.1</strain>
    </source>
</reference>
<dbReference type="EMBL" id="JBHGCJ010000004">
    <property type="protein sequence ID" value="MFG6109047.1"/>
    <property type="molecule type" value="Genomic_DNA"/>
</dbReference>
<feature type="signal peptide" evidence="1">
    <location>
        <begin position="1"/>
        <end position="34"/>
    </location>
</feature>
<sequence>MAWLWHARRMDRHARLMPCIAMLAVLSACQPAPAPLSDAAIRVRDAAPEDLFVGRLAGVDVELLVQDCKVFRVTRGPEQAVTLTEVLAPPPYPFFSSCDRQSMRHEDGTVIAVLGRMAVGAGGCCATGGTWRTRDGVTWEKISEHAIP</sequence>
<protein>
    <recommendedName>
        <fullName evidence="4">Lipoprotein</fullName>
    </recommendedName>
</protein>
<dbReference type="Proteomes" id="UP001605261">
    <property type="component" value="Unassembled WGS sequence"/>
</dbReference>
<gene>
    <name evidence="2" type="ORF">ACEU0G_003048</name>
</gene>
<evidence type="ECO:0008006" key="4">
    <source>
        <dbReference type="Google" id="ProtNLM"/>
    </source>
</evidence>
<proteinExistence type="predicted"/>
<keyword evidence="1" id="KW-0732">Signal</keyword>
<keyword evidence="3" id="KW-1185">Reference proteome</keyword>
<evidence type="ECO:0000313" key="2">
    <source>
        <dbReference type="EMBL" id="MFG6109047.1"/>
    </source>
</evidence>
<evidence type="ECO:0000313" key="3">
    <source>
        <dbReference type="Proteomes" id="UP001605261"/>
    </source>
</evidence>
<evidence type="ECO:0000256" key="1">
    <source>
        <dbReference type="SAM" id="SignalP"/>
    </source>
</evidence>
<organism evidence="2 3">
    <name type="scientific">Stenotrophomonas nematodicola</name>
    <dbReference type="NCBI Taxonomy" id="2656746"/>
    <lineage>
        <taxon>Bacteria</taxon>
        <taxon>Pseudomonadati</taxon>
        <taxon>Pseudomonadota</taxon>
        <taxon>Gammaproteobacteria</taxon>
        <taxon>Lysobacterales</taxon>
        <taxon>Lysobacteraceae</taxon>
        <taxon>Stenotrophomonas</taxon>
    </lineage>
</organism>
<dbReference type="RefSeq" id="WP_259203362.1">
    <property type="nucleotide sequence ID" value="NZ_JBHGCJ010000004.1"/>
</dbReference>
<feature type="chain" id="PRO_5046283576" description="Lipoprotein" evidence="1">
    <location>
        <begin position="35"/>
        <end position="148"/>
    </location>
</feature>
<comment type="caution">
    <text evidence="2">The sequence shown here is derived from an EMBL/GenBank/DDBJ whole genome shotgun (WGS) entry which is preliminary data.</text>
</comment>
<accession>A0ABW7CXN0</accession>